<keyword evidence="3" id="KW-1185">Reference proteome</keyword>
<proteinExistence type="predicted"/>
<sequence>MSVSRRRFLTLAGVSAAGVTMVSPLEALYARVANGQVANGIGYGPLSPRLPENVDELQGVVIGGFDLGTAPLLELPPGFNYTAISITGQPMTDGGRVPSNHDGMAAFPGSNNTTILVRNHEVGAATSSNPVVTPSKYDPSAGGGTTTLVIGPDRRVKSQYASLGGTIRNCAGGPTPWGSWVSCEEDVSIAPKKHGYNFEVPASAAIQVANPVPLVAMGRFNHEAVAVEPETGWVYQTEDRGDSCFYRFRPNQKGNLQSGGVLEALKITDSRAANIEPGTGSANTSTGYLGLKNVPLSVTWVRINDVDPVGDTVRVEARSKGAARFSRGEGAWYGNGLTYFVCSNGGDARTGQVFAYKSNPADPTTGTLTLVVEATANDVLAAPDNICVAPFGDLFLCEDGSGTEYVVGVNQQGELYRFATNVLNGSEFAGACFSPDGKTLFVNIQSPGITVAIWGPWSRKRA</sequence>
<dbReference type="PROSITE" id="PS51318">
    <property type="entry name" value="TAT"/>
    <property type="match status" value="1"/>
</dbReference>
<dbReference type="EMBL" id="JAMPLM010000002">
    <property type="protein sequence ID" value="MEP1057514.1"/>
    <property type="molecule type" value="Genomic_DNA"/>
</dbReference>
<feature type="region of interest" description="Disordered" evidence="1">
    <location>
        <begin position="126"/>
        <end position="148"/>
    </location>
</feature>
<comment type="caution">
    <text evidence="2">The sequence shown here is derived from an EMBL/GenBank/DDBJ whole genome shotgun (WGS) entry which is preliminary data.</text>
</comment>
<dbReference type="InterPro" id="IPR008557">
    <property type="entry name" value="PhoX"/>
</dbReference>
<dbReference type="InterPro" id="IPR006311">
    <property type="entry name" value="TAT_signal"/>
</dbReference>
<gene>
    <name evidence="2" type="ORF">NDI38_03630</name>
</gene>
<evidence type="ECO:0000256" key="1">
    <source>
        <dbReference type="SAM" id="MobiDB-lite"/>
    </source>
</evidence>
<evidence type="ECO:0000313" key="2">
    <source>
        <dbReference type="EMBL" id="MEP1057514.1"/>
    </source>
</evidence>
<accession>A0ABV0KE58</accession>
<dbReference type="Proteomes" id="UP001476950">
    <property type="component" value="Unassembled WGS sequence"/>
</dbReference>
<name>A0ABV0KE58_9CYAN</name>
<dbReference type="SUPFAM" id="SSF63829">
    <property type="entry name" value="Calcium-dependent phosphotriesterase"/>
    <property type="match status" value="1"/>
</dbReference>
<reference evidence="2 3" key="1">
    <citation type="submission" date="2022-04" db="EMBL/GenBank/DDBJ databases">
        <title>Positive selection, recombination, and allopatry shape intraspecific diversity of widespread and dominant cyanobacteria.</title>
        <authorList>
            <person name="Wei J."/>
            <person name="Shu W."/>
            <person name="Hu C."/>
        </authorList>
    </citation>
    <scope>NUCLEOTIDE SEQUENCE [LARGE SCALE GENOMIC DNA]</scope>
    <source>
        <strain evidence="2 3">AS-A4</strain>
    </source>
</reference>
<dbReference type="PANTHER" id="PTHR35399">
    <property type="entry name" value="SLR8030 PROTEIN"/>
    <property type="match status" value="1"/>
</dbReference>
<organism evidence="2 3">
    <name type="scientific">Stenomitos frigidus AS-A4</name>
    <dbReference type="NCBI Taxonomy" id="2933935"/>
    <lineage>
        <taxon>Bacteria</taxon>
        <taxon>Bacillati</taxon>
        <taxon>Cyanobacteriota</taxon>
        <taxon>Cyanophyceae</taxon>
        <taxon>Leptolyngbyales</taxon>
        <taxon>Leptolyngbyaceae</taxon>
        <taxon>Stenomitos</taxon>
    </lineage>
</organism>
<evidence type="ECO:0000313" key="3">
    <source>
        <dbReference type="Proteomes" id="UP001476950"/>
    </source>
</evidence>
<dbReference type="Pfam" id="PF05787">
    <property type="entry name" value="PhoX"/>
    <property type="match status" value="1"/>
</dbReference>
<dbReference type="RefSeq" id="WP_190450463.1">
    <property type="nucleotide sequence ID" value="NZ_JAMPLM010000002.1"/>
</dbReference>
<protein>
    <submittedName>
        <fullName evidence="2">PhoX family protein</fullName>
    </submittedName>
</protein>
<dbReference type="PANTHER" id="PTHR35399:SF4">
    <property type="entry name" value="MEMBRANE PROTEIN"/>
    <property type="match status" value="1"/>
</dbReference>